<dbReference type="FunCoup" id="A0A067MK94">
    <property type="interactions" value="321"/>
</dbReference>
<dbReference type="GO" id="GO:0004644">
    <property type="term" value="F:phosphoribosylglycinamide formyltransferase activity"/>
    <property type="evidence" value="ECO:0007669"/>
    <property type="project" value="UniProtKB-EC"/>
</dbReference>
<comment type="pathway">
    <text evidence="1">Purine metabolism; IMP biosynthesis via de novo pathway; N(2)-formyl-N(1)-(5-phospho-D-ribosyl)glycinamide from N(1)-(5-phospho-D-ribosyl)glycinamide (10-formyl THF route): step 1/1.</text>
</comment>
<sequence length="251" mass="27286">MSEQTTSATSTYSGETGVRKIAVLISGSGTNLQALIDACSSSTIPNARITLVFSNRKAAYGLTRAANASPPIPTDYLALQPFLKAGADRTRVDYDLEVARRVLVHSEAPRARGSENLEAEPEVDLDLIVLAGWMHVLSGEFLQVINGQRPYAPGRTLKAPIPIINLHPALPGAFDGSNALSRAWEAAQRGEIHKTGAMMHRVVQEVDRGEPIIVEEVEIRNGESLEELEGRVHEVEHRIIVEAVRKILAES</sequence>
<evidence type="ECO:0000256" key="1">
    <source>
        <dbReference type="ARBA" id="ARBA00005054"/>
    </source>
</evidence>
<keyword evidence="7" id="KW-1185">Reference proteome</keyword>
<keyword evidence="4" id="KW-0658">Purine biosynthesis</keyword>
<feature type="domain" description="Formyl transferase N-terminal" evidence="5">
    <location>
        <begin position="20"/>
        <end position="244"/>
    </location>
</feature>
<dbReference type="PANTHER" id="PTHR43369">
    <property type="entry name" value="PHOSPHORIBOSYLGLYCINAMIDE FORMYLTRANSFERASE"/>
    <property type="match status" value="1"/>
</dbReference>
<dbReference type="Pfam" id="PF00551">
    <property type="entry name" value="Formyl_trans_N"/>
    <property type="match status" value="1"/>
</dbReference>
<dbReference type="InterPro" id="IPR036477">
    <property type="entry name" value="Formyl_transf_N_sf"/>
</dbReference>
<dbReference type="NCBIfam" id="TIGR00639">
    <property type="entry name" value="PurN"/>
    <property type="match status" value="1"/>
</dbReference>
<evidence type="ECO:0000256" key="4">
    <source>
        <dbReference type="ARBA" id="ARBA00022755"/>
    </source>
</evidence>
<dbReference type="GO" id="GO:0005737">
    <property type="term" value="C:cytoplasm"/>
    <property type="evidence" value="ECO:0007669"/>
    <property type="project" value="TreeGrafter"/>
</dbReference>
<evidence type="ECO:0000313" key="6">
    <source>
        <dbReference type="EMBL" id="KDQ16193.1"/>
    </source>
</evidence>
<keyword evidence="3" id="KW-0808">Transferase</keyword>
<dbReference type="OrthoDB" id="5575075at2759"/>
<dbReference type="CDD" id="cd08645">
    <property type="entry name" value="FMT_core_GART"/>
    <property type="match status" value="1"/>
</dbReference>
<dbReference type="HOGENOM" id="CLU_038395_0_1_1"/>
<dbReference type="AlphaFoldDB" id="A0A067MK94"/>
<gene>
    <name evidence="6" type="ORF">BOTBODRAFT_173109</name>
</gene>
<dbReference type="Proteomes" id="UP000027195">
    <property type="component" value="Unassembled WGS sequence"/>
</dbReference>
<dbReference type="GO" id="GO:0006189">
    <property type="term" value="P:'de novo' IMP biosynthetic process"/>
    <property type="evidence" value="ECO:0007669"/>
    <property type="project" value="InterPro"/>
</dbReference>
<dbReference type="SUPFAM" id="SSF53328">
    <property type="entry name" value="Formyltransferase"/>
    <property type="match status" value="1"/>
</dbReference>
<dbReference type="HAMAP" id="MF_01930">
    <property type="entry name" value="PurN"/>
    <property type="match status" value="1"/>
</dbReference>
<evidence type="ECO:0000313" key="7">
    <source>
        <dbReference type="Proteomes" id="UP000027195"/>
    </source>
</evidence>
<dbReference type="InParanoid" id="A0A067MK94"/>
<dbReference type="InterPro" id="IPR002376">
    <property type="entry name" value="Formyl_transf_N"/>
</dbReference>
<dbReference type="EC" id="2.1.2.2" evidence="2"/>
<accession>A0A067MK94</accession>
<dbReference type="EMBL" id="KL198028">
    <property type="protein sequence ID" value="KDQ16193.1"/>
    <property type="molecule type" value="Genomic_DNA"/>
</dbReference>
<proteinExistence type="inferred from homology"/>
<dbReference type="Gene3D" id="3.40.50.170">
    <property type="entry name" value="Formyl transferase, N-terminal domain"/>
    <property type="match status" value="1"/>
</dbReference>
<reference evidence="7" key="1">
    <citation type="journal article" date="2014" name="Proc. Natl. Acad. Sci. U.S.A.">
        <title>Extensive sampling of basidiomycete genomes demonstrates inadequacy of the white-rot/brown-rot paradigm for wood decay fungi.</title>
        <authorList>
            <person name="Riley R."/>
            <person name="Salamov A.A."/>
            <person name="Brown D.W."/>
            <person name="Nagy L.G."/>
            <person name="Floudas D."/>
            <person name="Held B.W."/>
            <person name="Levasseur A."/>
            <person name="Lombard V."/>
            <person name="Morin E."/>
            <person name="Otillar R."/>
            <person name="Lindquist E.A."/>
            <person name="Sun H."/>
            <person name="LaButti K.M."/>
            <person name="Schmutz J."/>
            <person name="Jabbour D."/>
            <person name="Luo H."/>
            <person name="Baker S.E."/>
            <person name="Pisabarro A.G."/>
            <person name="Walton J.D."/>
            <person name="Blanchette R.A."/>
            <person name="Henrissat B."/>
            <person name="Martin F."/>
            <person name="Cullen D."/>
            <person name="Hibbett D.S."/>
            <person name="Grigoriev I.V."/>
        </authorList>
    </citation>
    <scope>NUCLEOTIDE SEQUENCE [LARGE SCALE GENOMIC DNA]</scope>
    <source>
        <strain evidence="7">FD-172 SS1</strain>
    </source>
</reference>
<name>A0A067MK94_BOTB1</name>
<evidence type="ECO:0000256" key="3">
    <source>
        <dbReference type="ARBA" id="ARBA00022679"/>
    </source>
</evidence>
<dbReference type="InterPro" id="IPR004607">
    <property type="entry name" value="GART"/>
</dbReference>
<evidence type="ECO:0000256" key="2">
    <source>
        <dbReference type="ARBA" id="ARBA00012254"/>
    </source>
</evidence>
<dbReference type="PANTHER" id="PTHR43369:SF2">
    <property type="entry name" value="PHOSPHORIBOSYLGLYCINAMIDE FORMYLTRANSFERASE"/>
    <property type="match status" value="1"/>
</dbReference>
<organism evidence="6 7">
    <name type="scientific">Botryobasidium botryosum (strain FD-172 SS1)</name>
    <dbReference type="NCBI Taxonomy" id="930990"/>
    <lineage>
        <taxon>Eukaryota</taxon>
        <taxon>Fungi</taxon>
        <taxon>Dikarya</taxon>
        <taxon>Basidiomycota</taxon>
        <taxon>Agaricomycotina</taxon>
        <taxon>Agaricomycetes</taxon>
        <taxon>Cantharellales</taxon>
        <taxon>Botryobasidiaceae</taxon>
        <taxon>Botryobasidium</taxon>
    </lineage>
</organism>
<dbReference type="STRING" id="930990.A0A067MK94"/>
<evidence type="ECO:0000259" key="5">
    <source>
        <dbReference type="Pfam" id="PF00551"/>
    </source>
</evidence>
<protein>
    <recommendedName>
        <fullName evidence="2">phosphoribosylglycinamide formyltransferase 1</fullName>
        <ecNumber evidence="2">2.1.2.2</ecNumber>
    </recommendedName>
</protein>